<feature type="compositionally biased region" description="Basic and acidic residues" evidence="7">
    <location>
        <begin position="11"/>
        <end position="22"/>
    </location>
</feature>
<reference evidence="10 11" key="1">
    <citation type="submission" date="2023-11" db="EMBL/GenBank/DDBJ databases">
        <title>Actinomadura monticuli sp. nov., isolated from volcanic ash.</title>
        <authorList>
            <person name="Lee S.D."/>
            <person name="Yang H."/>
            <person name="Kim I.S."/>
        </authorList>
    </citation>
    <scope>NUCLEOTIDE SEQUENCE [LARGE SCALE GENOMIC DNA]</scope>
    <source>
        <strain evidence="10 11">DLS-62</strain>
    </source>
</reference>
<protein>
    <submittedName>
        <fullName evidence="10">MFS transporter</fullName>
    </submittedName>
</protein>
<dbReference type="CDD" id="cd06173">
    <property type="entry name" value="MFS_MefA_like"/>
    <property type="match status" value="1"/>
</dbReference>
<keyword evidence="5 8" id="KW-1133">Transmembrane helix</keyword>
<feature type="transmembrane region" description="Helical" evidence="8">
    <location>
        <begin position="305"/>
        <end position="322"/>
    </location>
</feature>
<organism evidence="10 11">
    <name type="scientific">Actinomadura monticuli</name>
    <dbReference type="NCBI Taxonomy" id="3097367"/>
    <lineage>
        <taxon>Bacteria</taxon>
        <taxon>Bacillati</taxon>
        <taxon>Actinomycetota</taxon>
        <taxon>Actinomycetes</taxon>
        <taxon>Streptosporangiales</taxon>
        <taxon>Thermomonosporaceae</taxon>
        <taxon>Actinomadura</taxon>
    </lineage>
</organism>
<dbReference type="EMBL" id="JAXCEI010000001">
    <property type="protein sequence ID" value="MFA1537835.1"/>
    <property type="molecule type" value="Genomic_DNA"/>
</dbReference>
<feature type="region of interest" description="Disordered" evidence="7">
    <location>
        <begin position="1"/>
        <end position="22"/>
    </location>
</feature>
<comment type="subcellular location">
    <subcellularLocation>
        <location evidence="1">Cell membrane</location>
        <topology evidence="1">Multi-pass membrane protein</topology>
    </subcellularLocation>
</comment>
<dbReference type="Gene3D" id="1.20.1250.20">
    <property type="entry name" value="MFS general substrate transporter like domains"/>
    <property type="match status" value="1"/>
</dbReference>
<dbReference type="PROSITE" id="PS50850">
    <property type="entry name" value="MFS"/>
    <property type="match status" value="1"/>
</dbReference>
<dbReference type="RefSeq" id="WP_371947163.1">
    <property type="nucleotide sequence ID" value="NZ_JAXCEI010000001.1"/>
</dbReference>
<evidence type="ECO:0000259" key="9">
    <source>
        <dbReference type="PROSITE" id="PS50850"/>
    </source>
</evidence>
<dbReference type="InterPro" id="IPR010290">
    <property type="entry name" value="TM_effector"/>
</dbReference>
<proteinExistence type="predicted"/>
<feature type="transmembrane region" description="Helical" evidence="8">
    <location>
        <begin position="366"/>
        <end position="389"/>
    </location>
</feature>
<dbReference type="PANTHER" id="PTHR23513:SF6">
    <property type="entry name" value="MAJOR FACILITATOR SUPERFAMILY ASSOCIATED DOMAIN-CONTAINING PROTEIN"/>
    <property type="match status" value="1"/>
</dbReference>
<evidence type="ECO:0000256" key="6">
    <source>
        <dbReference type="ARBA" id="ARBA00023136"/>
    </source>
</evidence>
<accession>A0ABV4Q5Z9</accession>
<evidence type="ECO:0000256" key="2">
    <source>
        <dbReference type="ARBA" id="ARBA00022448"/>
    </source>
</evidence>
<gene>
    <name evidence="10" type="ORF">SM611_02745</name>
</gene>
<keyword evidence="6 8" id="KW-0472">Membrane</keyword>
<keyword evidence="4 8" id="KW-0812">Transmembrane</keyword>
<evidence type="ECO:0000313" key="10">
    <source>
        <dbReference type="EMBL" id="MFA1537835.1"/>
    </source>
</evidence>
<dbReference type="Pfam" id="PF05977">
    <property type="entry name" value="MFS_3"/>
    <property type="match status" value="1"/>
</dbReference>
<feature type="transmembrane region" description="Helical" evidence="8">
    <location>
        <begin position="61"/>
        <end position="81"/>
    </location>
</feature>
<dbReference type="InterPro" id="IPR020846">
    <property type="entry name" value="MFS_dom"/>
</dbReference>
<sequence>MAESVVAGGPVDERGGRSAPADRRGRNAWVLVVFTTLTNLADGITKITLPMIATSLTRSPALVSGVLLTLSLPWLLIALPVGVLVDRADRRRLLWLADGLRTTAVLGLLALLATGRMALPMLYAGGAALGVAEVIALTSAAAIVPDAVAPAGRERVNTWMSAAETLCNEFAGPFLGGLLVVAGAAIALGATVGGYLLAMVVLVFLAGRFRVQRAVGEPAPSVREQAVEGVRFLWRQSLLRMLALTVAVLVSCWGAWFALMPLVATRMMGLNAGEYGALVAALGVGGLAGALAVGAANRLFGRRRVMFANVFLTCGMVAVPAVTANVWAVGFAAFLGGMGGGLWTVNSRIIGQTLVSPDMMGRYSAAARLFGWGAIPLGTALAGVLAQWFGPKVAFGVFAVSTAVIIVPFLRTFTPGALTDIEARLRRP</sequence>
<keyword evidence="2" id="KW-0813">Transport</keyword>
<keyword evidence="11" id="KW-1185">Reference proteome</keyword>
<feature type="transmembrane region" description="Helical" evidence="8">
    <location>
        <begin position="241"/>
        <end position="263"/>
    </location>
</feature>
<comment type="caution">
    <text evidence="10">The sequence shown here is derived from an EMBL/GenBank/DDBJ whole genome shotgun (WGS) entry which is preliminary data.</text>
</comment>
<keyword evidence="3" id="KW-1003">Cell membrane</keyword>
<evidence type="ECO:0000256" key="7">
    <source>
        <dbReference type="SAM" id="MobiDB-lite"/>
    </source>
</evidence>
<dbReference type="InterPro" id="IPR036259">
    <property type="entry name" value="MFS_trans_sf"/>
</dbReference>
<feature type="transmembrane region" description="Helical" evidence="8">
    <location>
        <begin position="93"/>
        <end position="114"/>
    </location>
</feature>
<evidence type="ECO:0000256" key="1">
    <source>
        <dbReference type="ARBA" id="ARBA00004651"/>
    </source>
</evidence>
<feature type="transmembrane region" description="Helical" evidence="8">
    <location>
        <begin position="178"/>
        <end position="205"/>
    </location>
</feature>
<evidence type="ECO:0000256" key="5">
    <source>
        <dbReference type="ARBA" id="ARBA00022989"/>
    </source>
</evidence>
<feature type="transmembrane region" description="Helical" evidence="8">
    <location>
        <begin position="395"/>
        <end position="418"/>
    </location>
</feature>
<dbReference type="SUPFAM" id="SSF103473">
    <property type="entry name" value="MFS general substrate transporter"/>
    <property type="match status" value="1"/>
</dbReference>
<name>A0ABV4Q5Z9_9ACTN</name>
<evidence type="ECO:0000256" key="4">
    <source>
        <dbReference type="ARBA" id="ARBA00022692"/>
    </source>
</evidence>
<evidence type="ECO:0000256" key="8">
    <source>
        <dbReference type="SAM" id="Phobius"/>
    </source>
</evidence>
<feature type="transmembrane region" description="Helical" evidence="8">
    <location>
        <begin position="121"/>
        <end position="144"/>
    </location>
</feature>
<dbReference type="PANTHER" id="PTHR23513">
    <property type="entry name" value="INTEGRAL MEMBRANE EFFLUX PROTEIN-RELATED"/>
    <property type="match status" value="1"/>
</dbReference>
<dbReference type="Proteomes" id="UP001569963">
    <property type="component" value="Unassembled WGS sequence"/>
</dbReference>
<evidence type="ECO:0000256" key="3">
    <source>
        <dbReference type="ARBA" id="ARBA00022475"/>
    </source>
</evidence>
<feature type="transmembrane region" description="Helical" evidence="8">
    <location>
        <begin position="275"/>
        <end position="293"/>
    </location>
</feature>
<feature type="domain" description="Major facilitator superfamily (MFS) profile" evidence="9">
    <location>
        <begin position="186"/>
        <end position="428"/>
    </location>
</feature>
<evidence type="ECO:0000313" key="11">
    <source>
        <dbReference type="Proteomes" id="UP001569963"/>
    </source>
</evidence>